<dbReference type="EMBL" id="BJWH01000005">
    <property type="protein sequence ID" value="GEL97803.1"/>
    <property type="molecule type" value="Genomic_DNA"/>
</dbReference>
<sequence length="95" mass="9781">MPPLWTARRLFWTGVAVALGARLVAGFVLGPLVTVVAAGYTVLALVEQLAALAVYAGAAMVGASFVVRVLGQRGVVPASARNANSARPHARSNKL</sequence>
<keyword evidence="1" id="KW-0472">Membrane</keyword>
<keyword evidence="1" id="KW-0812">Transmembrane</keyword>
<feature type="transmembrane region" description="Helical" evidence="1">
    <location>
        <begin position="50"/>
        <end position="71"/>
    </location>
</feature>
<dbReference type="Proteomes" id="UP000321049">
    <property type="component" value="Unassembled WGS sequence"/>
</dbReference>
<keyword evidence="3" id="KW-1185">Reference proteome</keyword>
<comment type="caution">
    <text evidence="2">The sequence shown here is derived from an EMBL/GenBank/DDBJ whole genome shotgun (WGS) entry which is preliminary data.</text>
</comment>
<evidence type="ECO:0000313" key="2">
    <source>
        <dbReference type="EMBL" id="GEL97803.1"/>
    </source>
</evidence>
<name>A0A511JJI7_9CELL</name>
<dbReference type="AlphaFoldDB" id="A0A511JJI7"/>
<dbReference type="RefSeq" id="WP_146845358.1">
    <property type="nucleotide sequence ID" value="NZ_BJWH01000005.1"/>
</dbReference>
<evidence type="ECO:0000313" key="3">
    <source>
        <dbReference type="Proteomes" id="UP000321049"/>
    </source>
</evidence>
<reference evidence="2 3" key="1">
    <citation type="submission" date="2019-07" db="EMBL/GenBank/DDBJ databases">
        <title>Whole genome shotgun sequence of Cellulomonas terrae NBRC 100819.</title>
        <authorList>
            <person name="Hosoyama A."/>
            <person name="Uohara A."/>
            <person name="Ohji S."/>
            <person name="Ichikawa N."/>
        </authorList>
    </citation>
    <scope>NUCLEOTIDE SEQUENCE [LARGE SCALE GENOMIC DNA]</scope>
    <source>
        <strain evidence="2 3">NBRC 100819</strain>
    </source>
</reference>
<evidence type="ECO:0000256" key="1">
    <source>
        <dbReference type="SAM" id="Phobius"/>
    </source>
</evidence>
<protein>
    <submittedName>
        <fullName evidence="2">Uncharacterized protein</fullName>
    </submittedName>
</protein>
<gene>
    <name evidence="2" type="ORF">CTE05_13500</name>
</gene>
<keyword evidence="1" id="KW-1133">Transmembrane helix</keyword>
<proteinExistence type="predicted"/>
<organism evidence="2 3">
    <name type="scientific">Cellulomonas terrae</name>
    <dbReference type="NCBI Taxonomy" id="311234"/>
    <lineage>
        <taxon>Bacteria</taxon>
        <taxon>Bacillati</taxon>
        <taxon>Actinomycetota</taxon>
        <taxon>Actinomycetes</taxon>
        <taxon>Micrococcales</taxon>
        <taxon>Cellulomonadaceae</taxon>
        <taxon>Cellulomonas</taxon>
    </lineage>
</organism>
<accession>A0A511JJI7</accession>